<evidence type="ECO:0000259" key="17">
    <source>
        <dbReference type="PROSITE" id="PS51192"/>
    </source>
</evidence>
<feature type="domain" description="Helicase ATP-binding" evidence="17">
    <location>
        <begin position="292"/>
        <end position="469"/>
    </location>
</feature>
<protein>
    <recommendedName>
        <fullName evidence="2">ATP-dependent DNA helicase RecG</fullName>
        <ecNumber evidence="13">5.6.2.4</ecNumber>
    </recommendedName>
    <alternativeName>
        <fullName evidence="15">DNA branch migration protein RecG</fullName>
    </alternativeName>
    <alternativeName>
        <fullName evidence="16">Probable DNA 3'-5' helicase RecG</fullName>
    </alternativeName>
</protein>
<keyword evidence="3" id="KW-0547">Nucleotide-binding</keyword>
<dbReference type="PROSITE" id="PS51192">
    <property type="entry name" value="HELICASE_ATP_BIND_1"/>
    <property type="match status" value="1"/>
</dbReference>
<evidence type="ECO:0000256" key="12">
    <source>
        <dbReference type="ARBA" id="ARBA00034617"/>
    </source>
</evidence>
<dbReference type="NCBIfam" id="NF008168">
    <property type="entry name" value="PRK10917.2-2"/>
    <property type="match status" value="1"/>
</dbReference>
<dbReference type="CDD" id="cd17992">
    <property type="entry name" value="DEXHc_RecG"/>
    <property type="match status" value="1"/>
</dbReference>
<evidence type="ECO:0000256" key="4">
    <source>
        <dbReference type="ARBA" id="ARBA00022763"/>
    </source>
</evidence>
<comment type="catalytic activity">
    <reaction evidence="14">
        <text>ATP + H2O = ADP + phosphate + H(+)</text>
        <dbReference type="Rhea" id="RHEA:13065"/>
        <dbReference type="ChEBI" id="CHEBI:15377"/>
        <dbReference type="ChEBI" id="CHEBI:15378"/>
        <dbReference type="ChEBI" id="CHEBI:30616"/>
        <dbReference type="ChEBI" id="CHEBI:43474"/>
        <dbReference type="ChEBI" id="CHEBI:456216"/>
        <dbReference type="EC" id="5.6.2.4"/>
    </reaction>
</comment>
<evidence type="ECO:0000256" key="9">
    <source>
        <dbReference type="ARBA" id="ARBA00023172"/>
    </source>
</evidence>
<dbReference type="NCBIfam" id="NF008165">
    <property type="entry name" value="PRK10917.1-3"/>
    <property type="match status" value="1"/>
</dbReference>
<comment type="catalytic activity">
    <reaction evidence="12">
        <text>Couples ATP hydrolysis with the unwinding of duplex DNA by translocating in the 3'-5' direction.</text>
        <dbReference type="EC" id="5.6.2.4"/>
    </reaction>
</comment>
<sequence length="727" mass="80218">MTESAPTGPITFSELSGKPMNQLRSVGAGKREESFAKFGVENLLDLLTHYPRRWIDRTKEATIAGAIEGTDSLVIGEVRSVTSPPKGVRRGPSRVTATIADESGRLSIVFFNQPWRERQLKVGSYVAVFGRLGSFNGTKQMANPTVDVLGDPDERPRPIVAVYPQSEKIDLPSWVVLKAIDETLNRCRARGISDPLPKAMRKKYKLMDRQDALFGIHIPETFAEKEMARRRLAFDELLRVQLVLVMRKRSIERDSIGIQHKVNGQLVARFYQHLPYELTQAQHRVIAEIEADLASPHPMHRLLQGDVGAGKTIVAVSAMLAAVQGGHQGALMAPTEVLAEQHAVGIRKLLAGLHIPASDNLFGEREVRVELLTSSVTAERRRDVLAGLADGSVDIAIGTHALIQESVQFHSLGVVVVDEQHRFGVEQRAALRNKGEDGGAVPDVLVMTATPIPRTAAMTVYGDLDVSVLDQKPPGRTPIVTKHALGDEEEAEVWADVRDEVAAGRQAYIVCPLIEESEKLEVASAEETIARLAFDELKGLRLALLHGRMSSAEKESVMEAFRTGETDVLVATTVIEVGVDVPNATIMVILDADRFGIAQLHQLRGRVGRGMHASRCWLVTSIKENDEGLISDSNPRIDALVESDDGFYLAEADLELRGEGTLMNKEQKGRSDLKLASLRRDRELVELAREAAYEIVDPDITLSKQPELREELSMFLRPEDEEFLFKS</sequence>
<evidence type="ECO:0000256" key="13">
    <source>
        <dbReference type="ARBA" id="ARBA00034808"/>
    </source>
</evidence>
<dbReference type="NCBIfam" id="TIGR00643">
    <property type="entry name" value="recG"/>
    <property type="match status" value="1"/>
</dbReference>
<dbReference type="CDD" id="cd04488">
    <property type="entry name" value="RecG_wedge_OBF"/>
    <property type="match status" value="1"/>
</dbReference>
<dbReference type="Gene3D" id="3.40.50.300">
    <property type="entry name" value="P-loop containing nucleotide triphosphate hydrolases"/>
    <property type="match status" value="2"/>
</dbReference>
<dbReference type="InterPro" id="IPR045562">
    <property type="entry name" value="RecG_dom3_C"/>
</dbReference>
<dbReference type="EMBL" id="CAFBPS010000215">
    <property type="protein sequence ID" value="CAB5037723.1"/>
    <property type="molecule type" value="Genomic_DNA"/>
</dbReference>
<keyword evidence="9" id="KW-0233">DNA recombination</keyword>
<dbReference type="PROSITE" id="PS51194">
    <property type="entry name" value="HELICASE_CTER"/>
    <property type="match status" value="1"/>
</dbReference>
<dbReference type="SMART" id="SM00487">
    <property type="entry name" value="DEXDc"/>
    <property type="match status" value="1"/>
</dbReference>
<dbReference type="Pfam" id="PF19833">
    <property type="entry name" value="RecG_dom3_C"/>
    <property type="match status" value="1"/>
</dbReference>
<accession>A0A6J7S953</accession>
<dbReference type="Pfam" id="PF17191">
    <property type="entry name" value="RecG_wedge"/>
    <property type="match status" value="1"/>
</dbReference>
<keyword evidence="7" id="KW-0067">ATP-binding</keyword>
<evidence type="ECO:0000256" key="3">
    <source>
        <dbReference type="ARBA" id="ARBA00022741"/>
    </source>
</evidence>
<dbReference type="GO" id="GO:0016787">
    <property type="term" value="F:hydrolase activity"/>
    <property type="evidence" value="ECO:0007669"/>
    <property type="project" value="UniProtKB-KW"/>
</dbReference>
<dbReference type="InterPro" id="IPR001650">
    <property type="entry name" value="Helicase_C-like"/>
</dbReference>
<dbReference type="GO" id="GO:0043138">
    <property type="term" value="F:3'-5' DNA helicase activity"/>
    <property type="evidence" value="ECO:0007669"/>
    <property type="project" value="UniProtKB-EC"/>
</dbReference>
<evidence type="ECO:0000256" key="15">
    <source>
        <dbReference type="ARBA" id="ARBA00049803"/>
    </source>
</evidence>
<dbReference type="PANTHER" id="PTHR47964:SF1">
    <property type="entry name" value="ATP-DEPENDENT DNA HELICASE HOMOLOG RECG, CHLOROPLASTIC"/>
    <property type="match status" value="1"/>
</dbReference>
<organism evidence="19">
    <name type="scientific">freshwater metagenome</name>
    <dbReference type="NCBI Taxonomy" id="449393"/>
    <lineage>
        <taxon>unclassified sequences</taxon>
        <taxon>metagenomes</taxon>
        <taxon>ecological metagenomes</taxon>
    </lineage>
</organism>
<dbReference type="InterPro" id="IPR027417">
    <property type="entry name" value="P-loop_NTPase"/>
</dbReference>
<keyword evidence="6" id="KW-0347">Helicase</keyword>
<dbReference type="Pfam" id="PF00270">
    <property type="entry name" value="DEAD"/>
    <property type="match status" value="1"/>
</dbReference>
<dbReference type="AlphaFoldDB" id="A0A6J7S953"/>
<keyword evidence="8" id="KW-0238">DNA-binding</keyword>
<gene>
    <name evidence="19" type="ORF">UFOPK4134_01800</name>
</gene>
<evidence type="ECO:0000256" key="14">
    <source>
        <dbReference type="ARBA" id="ARBA00048988"/>
    </source>
</evidence>
<dbReference type="InterPro" id="IPR047112">
    <property type="entry name" value="RecG/Mfd"/>
</dbReference>
<dbReference type="SMART" id="SM00490">
    <property type="entry name" value="HELICc"/>
    <property type="match status" value="1"/>
</dbReference>
<evidence type="ECO:0000256" key="10">
    <source>
        <dbReference type="ARBA" id="ARBA00023204"/>
    </source>
</evidence>
<evidence type="ECO:0000313" key="19">
    <source>
        <dbReference type="EMBL" id="CAB5037723.1"/>
    </source>
</evidence>
<keyword evidence="4" id="KW-0227">DNA damage</keyword>
<dbReference type="SUPFAM" id="SSF52540">
    <property type="entry name" value="P-loop containing nucleoside triphosphate hydrolases"/>
    <property type="match status" value="2"/>
</dbReference>
<evidence type="ECO:0000256" key="5">
    <source>
        <dbReference type="ARBA" id="ARBA00022801"/>
    </source>
</evidence>
<comment type="similarity">
    <text evidence="1">Belongs to the helicase family. RecG subfamily.</text>
</comment>
<evidence type="ECO:0000256" key="2">
    <source>
        <dbReference type="ARBA" id="ARBA00017846"/>
    </source>
</evidence>
<dbReference type="InterPro" id="IPR033454">
    <property type="entry name" value="RecG_wedge"/>
</dbReference>
<dbReference type="GO" id="GO:0006310">
    <property type="term" value="P:DNA recombination"/>
    <property type="evidence" value="ECO:0007669"/>
    <property type="project" value="UniProtKB-KW"/>
</dbReference>
<dbReference type="InterPro" id="IPR014001">
    <property type="entry name" value="Helicase_ATP-bd"/>
</dbReference>
<evidence type="ECO:0000256" key="6">
    <source>
        <dbReference type="ARBA" id="ARBA00022806"/>
    </source>
</evidence>
<evidence type="ECO:0000256" key="8">
    <source>
        <dbReference type="ARBA" id="ARBA00023125"/>
    </source>
</evidence>
<dbReference type="InterPro" id="IPR011545">
    <property type="entry name" value="DEAD/DEAH_box_helicase_dom"/>
</dbReference>
<evidence type="ECO:0000256" key="11">
    <source>
        <dbReference type="ARBA" id="ARBA00023235"/>
    </source>
</evidence>
<dbReference type="SUPFAM" id="SSF50249">
    <property type="entry name" value="Nucleic acid-binding proteins"/>
    <property type="match status" value="1"/>
</dbReference>
<dbReference type="Gene3D" id="2.40.50.140">
    <property type="entry name" value="Nucleic acid-binding proteins"/>
    <property type="match status" value="1"/>
</dbReference>
<keyword evidence="10" id="KW-0234">DNA repair</keyword>
<dbReference type="InterPro" id="IPR012340">
    <property type="entry name" value="NA-bd_OB-fold"/>
</dbReference>
<keyword evidence="5" id="KW-0378">Hydrolase</keyword>
<dbReference type="GO" id="GO:0003677">
    <property type="term" value="F:DNA binding"/>
    <property type="evidence" value="ECO:0007669"/>
    <property type="project" value="UniProtKB-KW"/>
</dbReference>
<dbReference type="GO" id="GO:0005524">
    <property type="term" value="F:ATP binding"/>
    <property type="evidence" value="ECO:0007669"/>
    <property type="project" value="UniProtKB-KW"/>
</dbReference>
<dbReference type="GO" id="GO:0006281">
    <property type="term" value="P:DNA repair"/>
    <property type="evidence" value="ECO:0007669"/>
    <property type="project" value="UniProtKB-KW"/>
</dbReference>
<keyword evidence="11" id="KW-0413">Isomerase</keyword>
<feature type="domain" description="Helicase C-terminal" evidence="18">
    <location>
        <begin position="496"/>
        <end position="655"/>
    </location>
</feature>
<dbReference type="Pfam" id="PF00271">
    <property type="entry name" value="Helicase_C"/>
    <property type="match status" value="1"/>
</dbReference>
<evidence type="ECO:0000256" key="1">
    <source>
        <dbReference type="ARBA" id="ARBA00007504"/>
    </source>
</evidence>
<dbReference type="EC" id="5.6.2.4" evidence="13"/>
<evidence type="ECO:0000259" key="18">
    <source>
        <dbReference type="PROSITE" id="PS51194"/>
    </source>
</evidence>
<proteinExistence type="inferred from homology"/>
<dbReference type="InterPro" id="IPR004609">
    <property type="entry name" value="ATP-dep_DNA_helicase_RecG"/>
</dbReference>
<evidence type="ECO:0000256" key="7">
    <source>
        <dbReference type="ARBA" id="ARBA00022840"/>
    </source>
</evidence>
<name>A0A6J7S953_9ZZZZ</name>
<dbReference type="PANTHER" id="PTHR47964">
    <property type="entry name" value="ATP-DEPENDENT DNA HELICASE HOMOLOG RECG, CHLOROPLASTIC"/>
    <property type="match status" value="1"/>
</dbReference>
<reference evidence="19" key="1">
    <citation type="submission" date="2020-05" db="EMBL/GenBank/DDBJ databases">
        <authorList>
            <person name="Chiriac C."/>
            <person name="Salcher M."/>
            <person name="Ghai R."/>
            <person name="Kavagutti S V."/>
        </authorList>
    </citation>
    <scope>NUCLEOTIDE SEQUENCE</scope>
</reference>
<evidence type="ECO:0000256" key="16">
    <source>
        <dbReference type="ARBA" id="ARBA00049819"/>
    </source>
</evidence>